<evidence type="ECO:0000313" key="1">
    <source>
        <dbReference type="EMBL" id="KAF4951578.1"/>
    </source>
</evidence>
<proteinExistence type="predicted"/>
<protein>
    <submittedName>
        <fullName evidence="1">Uncharacterized protein</fullName>
    </submittedName>
</protein>
<gene>
    <name evidence="1" type="ORF">FGADI_7353</name>
</gene>
<reference evidence="1" key="1">
    <citation type="journal article" date="2020" name="BMC Genomics">
        <title>Correction to: Identification and distribution of gene clusters required for synthesis of sphingolipid metabolism inhibitors in diverse species of the filamentous fungus Fusarium.</title>
        <authorList>
            <person name="Kim H.S."/>
            <person name="Lohmar J.M."/>
            <person name="Busman M."/>
            <person name="Brown D.W."/>
            <person name="Naumann T.A."/>
            <person name="Divon H.H."/>
            <person name="Lysoe E."/>
            <person name="Uhlig S."/>
            <person name="Proctor R.H."/>
        </authorList>
    </citation>
    <scope>NUCLEOTIDE SEQUENCE</scope>
    <source>
        <strain evidence="1">NRRL 45417</strain>
    </source>
</reference>
<dbReference type="AlphaFoldDB" id="A0A8H4T5F8"/>
<sequence>MLAPAPRLIQLEVHFMPYSTDSKVPKEDAFVKAYGTQLCQQVYDPITGLLSFTLYYTVTSPMTSPRTSKEHLWRVLKKMGVFDGWYYYRIFVVDERMAVHEQFLL</sequence>
<accession>A0A8H4T5F8</accession>
<dbReference type="EMBL" id="JABFAI010000174">
    <property type="protein sequence ID" value="KAF4951578.1"/>
    <property type="molecule type" value="Genomic_DNA"/>
</dbReference>
<comment type="caution">
    <text evidence="1">The sequence shown here is derived from an EMBL/GenBank/DDBJ whole genome shotgun (WGS) entry which is preliminary data.</text>
</comment>
<name>A0A8H4T5F8_9HYPO</name>
<dbReference type="Proteomes" id="UP000604273">
    <property type="component" value="Unassembled WGS sequence"/>
</dbReference>
<organism evidence="1 2">
    <name type="scientific">Fusarium gaditjirri</name>
    <dbReference type="NCBI Taxonomy" id="282569"/>
    <lineage>
        <taxon>Eukaryota</taxon>
        <taxon>Fungi</taxon>
        <taxon>Dikarya</taxon>
        <taxon>Ascomycota</taxon>
        <taxon>Pezizomycotina</taxon>
        <taxon>Sordariomycetes</taxon>
        <taxon>Hypocreomycetidae</taxon>
        <taxon>Hypocreales</taxon>
        <taxon>Nectriaceae</taxon>
        <taxon>Fusarium</taxon>
        <taxon>Fusarium nisikadoi species complex</taxon>
    </lineage>
</organism>
<evidence type="ECO:0000313" key="2">
    <source>
        <dbReference type="Proteomes" id="UP000604273"/>
    </source>
</evidence>
<keyword evidence="2" id="KW-1185">Reference proteome</keyword>
<reference evidence="1" key="2">
    <citation type="submission" date="2020-05" db="EMBL/GenBank/DDBJ databases">
        <authorList>
            <person name="Kim H.-S."/>
            <person name="Proctor R.H."/>
            <person name="Brown D.W."/>
        </authorList>
    </citation>
    <scope>NUCLEOTIDE SEQUENCE</scope>
    <source>
        <strain evidence="1">NRRL 45417</strain>
    </source>
</reference>
<dbReference type="OrthoDB" id="4987401at2759"/>